<comment type="function">
    <text evidence="5 7">Catalyzes the condensation of carbamoyl phosphate and aspartate to form carbamoyl aspartate and inorganic phosphate, the committed step in the de novo pyrimidine nucleotide biosynthesis pathway.</text>
</comment>
<feature type="domain" description="Aspartate/ornithine carbamoyltransferase Asp/Orn-binding" evidence="8">
    <location>
        <begin position="153"/>
        <end position="299"/>
    </location>
</feature>
<feature type="binding site" evidence="7">
    <location>
        <position position="57"/>
    </location>
    <ligand>
        <name>carbamoyl phosphate</name>
        <dbReference type="ChEBI" id="CHEBI:58228"/>
    </ligand>
</feature>
<dbReference type="InterPro" id="IPR006130">
    <property type="entry name" value="Asp/Orn_carbamoylTrfase"/>
</dbReference>
<comment type="subunit">
    <text evidence="7">Heterododecamer (2C3:3R2) of six catalytic PyrB chains organized as two trimers (C3), and six regulatory PyrI chains organized as three dimers (R2).</text>
</comment>
<dbReference type="Pfam" id="PF00185">
    <property type="entry name" value="OTCace"/>
    <property type="match status" value="1"/>
</dbReference>
<dbReference type="PROSITE" id="PS00097">
    <property type="entry name" value="CARBAMOYLTRANSFERASE"/>
    <property type="match status" value="1"/>
</dbReference>
<dbReference type="GO" id="GO:0044205">
    <property type="term" value="P:'de novo' UMP biosynthetic process"/>
    <property type="evidence" value="ECO:0007669"/>
    <property type="project" value="UniProtKB-UniRule"/>
</dbReference>
<evidence type="ECO:0000256" key="1">
    <source>
        <dbReference type="ARBA" id="ARBA00004852"/>
    </source>
</evidence>
<dbReference type="InterPro" id="IPR006131">
    <property type="entry name" value="Asp_carbamoyltransf_Asp/Orn-bd"/>
</dbReference>
<keyword evidence="3 7" id="KW-0808">Transferase</keyword>
<feature type="binding site" evidence="7">
    <location>
        <position position="106"/>
    </location>
    <ligand>
        <name>carbamoyl phosphate</name>
        <dbReference type="ChEBI" id="CHEBI:58228"/>
    </ligand>
</feature>
<dbReference type="InterPro" id="IPR036901">
    <property type="entry name" value="Asp/Orn_carbamoylTrfase_sf"/>
</dbReference>
<dbReference type="GO" id="GO:0005829">
    <property type="term" value="C:cytosol"/>
    <property type="evidence" value="ECO:0007669"/>
    <property type="project" value="TreeGrafter"/>
</dbReference>
<protein>
    <recommendedName>
        <fullName evidence="7">Aspartate carbamoyltransferase</fullName>
        <ecNumber evidence="7">2.1.3.2</ecNumber>
    </recommendedName>
    <alternativeName>
        <fullName evidence="7">Aspartate transcarbamylase</fullName>
        <shortName evidence="7">ATCase</shortName>
    </alternativeName>
</protein>
<organism evidence="10 11">
    <name type="scientific">Caldanaerobius fijiensis DSM 17918</name>
    <dbReference type="NCBI Taxonomy" id="1121256"/>
    <lineage>
        <taxon>Bacteria</taxon>
        <taxon>Bacillati</taxon>
        <taxon>Bacillota</taxon>
        <taxon>Clostridia</taxon>
        <taxon>Thermoanaerobacterales</taxon>
        <taxon>Thermoanaerobacteraceae</taxon>
        <taxon>Caldanaerobius</taxon>
    </lineage>
</organism>
<dbReference type="OrthoDB" id="9802587at2"/>
<sequence>MLRKDLLGLRFLTTKEIEEILNLARDMKKSLVYKIDRTSTLKGKTLVTLFYEPSTRTRTSFELAAKYLGANVVCIETATSSVVKGESLIDTARTIDSMGVDMIAIRHPMTGAPGIIAREVKAAVINAGDGINEHPTQALLDMLTILEKKGRLKGLTVTIVGDILHSRVARSNIFGMTKMGINIRVAGPSTLIPPGLQNLGVEVYNDADEAVKGADVVMALRIQLERQKSGLFPSLGEFHRMYGIDDRRMRLAADDAILMHPGPMNRGVEVSYEIADERICTADEQVTSGVAVRMALLTLLSERSAAYENIV</sequence>
<evidence type="ECO:0000256" key="4">
    <source>
        <dbReference type="ARBA" id="ARBA00022975"/>
    </source>
</evidence>
<dbReference type="GO" id="GO:0004070">
    <property type="term" value="F:aspartate carbamoyltransferase activity"/>
    <property type="evidence" value="ECO:0007669"/>
    <property type="project" value="UniProtKB-UniRule"/>
</dbReference>
<evidence type="ECO:0000313" key="11">
    <source>
        <dbReference type="Proteomes" id="UP000184088"/>
    </source>
</evidence>
<dbReference type="PRINTS" id="PR00100">
    <property type="entry name" value="AOTCASE"/>
</dbReference>
<accession>A0A1M4TSC9</accession>
<evidence type="ECO:0000256" key="7">
    <source>
        <dbReference type="HAMAP-Rule" id="MF_00001"/>
    </source>
</evidence>
<feature type="binding site" evidence="7">
    <location>
        <position position="134"/>
    </location>
    <ligand>
        <name>carbamoyl phosphate</name>
        <dbReference type="ChEBI" id="CHEBI:58228"/>
    </ligand>
</feature>
<evidence type="ECO:0000256" key="3">
    <source>
        <dbReference type="ARBA" id="ARBA00022679"/>
    </source>
</evidence>
<dbReference type="RefSeq" id="WP_073341316.1">
    <property type="nucleotide sequence ID" value="NZ_FQVH01000002.1"/>
</dbReference>
<feature type="binding site" evidence="7">
    <location>
        <position position="84"/>
    </location>
    <ligand>
        <name>L-aspartate</name>
        <dbReference type="ChEBI" id="CHEBI:29991"/>
    </ligand>
</feature>
<dbReference type="GO" id="GO:0016597">
    <property type="term" value="F:amino acid binding"/>
    <property type="evidence" value="ECO:0007669"/>
    <property type="project" value="InterPro"/>
</dbReference>
<feature type="binding site" evidence="7">
    <location>
        <position position="167"/>
    </location>
    <ligand>
        <name>L-aspartate</name>
        <dbReference type="ChEBI" id="CHEBI:29991"/>
    </ligand>
</feature>
<dbReference type="PANTHER" id="PTHR45753:SF6">
    <property type="entry name" value="ASPARTATE CARBAMOYLTRANSFERASE"/>
    <property type="match status" value="1"/>
</dbReference>
<dbReference type="SUPFAM" id="SSF53671">
    <property type="entry name" value="Aspartate/ornithine carbamoyltransferase"/>
    <property type="match status" value="1"/>
</dbReference>
<comment type="catalytic activity">
    <reaction evidence="6 7">
        <text>carbamoyl phosphate + L-aspartate = N-carbamoyl-L-aspartate + phosphate + H(+)</text>
        <dbReference type="Rhea" id="RHEA:20013"/>
        <dbReference type="ChEBI" id="CHEBI:15378"/>
        <dbReference type="ChEBI" id="CHEBI:29991"/>
        <dbReference type="ChEBI" id="CHEBI:32814"/>
        <dbReference type="ChEBI" id="CHEBI:43474"/>
        <dbReference type="ChEBI" id="CHEBI:58228"/>
        <dbReference type="EC" id="2.1.3.2"/>
    </reaction>
</comment>
<dbReference type="EC" id="2.1.3.2" evidence="7"/>
<feature type="binding site" evidence="7">
    <location>
        <position position="263"/>
    </location>
    <ligand>
        <name>carbamoyl phosphate</name>
        <dbReference type="ChEBI" id="CHEBI:58228"/>
    </ligand>
</feature>
<evidence type="ECO:0000256" key="6">
    <source>
        <dbReference type="ARBA" id="ARBA00048859"/>
    </source>
</evidence>
<dbReference type="Proteomes" id="UP000184088">
    <property type="component" value="Unassembled WGS sequence"/>
</dbReference>
<gene>
    <name evidence="7" type="primary">pyrB</name>
    <name evidence="10" type="ORF">SAMN02746089_00289</name>
</gene>
<feature type="binding site" evidence="7">
    <location>
        <position position="262"/>
    </location>
    <ligand>
        <name>carbamoyl phosphate</name>
        <dbReference type="ChEBI" id="CHEBI:58228"/>
    </ligand>
</feature>
<evidence type="ECO:0000259" key="8">
    <source>
        <dbReference type="Pfam" id="PF00185"/>
    </source>
</evidence>
<dbReference type="AlphaFoldDB" id="A0A1M4TSC9"/>
<comment type="pathway">
    <text evidence="1 7">Pyrimidine metabolism; UMP biosynthesis via de novo pathway; (S)-dihydroorotate from bicarbonate: step 2/3.</text>
</comment>
<feature type="domain" description="Aspartate/ornithine carbamoyltransferase carbamoyl-P binding" evidence="9">
    <location>
        <begin position="4"/>
        <end position="147"/>
    </location>
</feature>
<dbReference type="UniPathway" id="UPA00070">
    <property type="reaction ID" value="UER00116"/>
</dbReference>
<dbReference type="PRINTS" id="PR00101">
    <property type="entry name" value="ATCASE"/>
</dbReference>
<dbReference type="Gene3D" id="3.40.50.1370">
    <property type="entry name" value="Aspartate/ornithine carbamoyltransferase"/>
    <property type="match status" value="2"/>
</dbReference>
<dbReference type="FunFam" id="3.40.50.1370:FF:000007">
    <property type="entry name" value="Aspartate carbamoyltransferase"/>
    <property type="match status" value="1"/>
</dbReference>
<dbReference type="InterPro" id="IPR006132">
    <property type="entry name" value="Asp/Orn_carbamoyltranf_P-bd"/>
</dbReference>
<feature type="binding site" evidence="7">
    <location>
        <position position="137"/>
    </location>
    <ligand>
        <name>carbamoyl phosphate</name>
        <dbReference type="ChEBI" id="CHEBI:58228"/>
    </ligand>
</feature>
<dbReference type="InterPro" id="IPR002082">
    <property type="entry name" value="Asp_carbamoyltransf"/>
</dbReference>
<evidence type="ECO:0000259" key="9">
    <source>
        <dbReference type="Pfam" id="PF02729"/>
    </source>
</evidence>
<dbReference type="HAMAP" id="MF_00001">
    <property type="entry name" value="Asp_carb_tr"/>
    <property type="match status" value="1"/>
</dbReference>
<keyword evidence="4 7" id="KW-0665">Pyrimidine biosynthesis</keyword>
<dbReference type="EMBL" id="FQVH01000002">
    <property type="protein sequence ID" value="SHE47372.1"/>
    <property type="molecule type" value="Genomic_DNA"/>
</dbReference>
<keyword evidence="11" id="KW-1185">Reference proteome</keyword>
<proteinExistence type="inferred from homology"/>
<dbReference type="STRING" id="1121256.SAMN02746089_00289"/>
<name>A0A1M4TSC9_9THEO</name>
<comment type="similarity">
    <text evidence="2 7">Belongs to the aspartate/ornithine carbamoyltransferase superfamily. ATCase family.</text>
</comment>
<dbReference type="NCBIfam" id="TIGR00670">
    <property type="entry name" value="asp_carb_tr"/>
    <property type="match status" value="1"/>
</dbReference>
<evidence type="ECO:0000256" key="2">
    <source>
        <dbReference type="ARBA" id="ARBA00008896"/>
    </source>
</evidence>
<feature type="binding site" evidence="7">
    <location>
        <position position="56"/>
    </location>
    <ligand>
        <name>carbamoyl phosphate</name>
        <dbReference type="ChEBI" id="CHEBI:58228"/>
    </ligand>
</feature>
<dbReference type="PANTHER" id="PTHR45753">
    <property type="entry name" value="ORNITHINE CARBAMOYLTRANSFERASE, MITOCHONDRIAL"/>
    <property type="match status" value="1"/>
</dbReference>
<reference evidence="10 11" key="1">
    <citation type="submission" date="2016-11" db="EMBL/GenBank/DDBJ databases">
        <authorList>
            <person name="Jaros S."/>
            <person name="Januszkiewicz K."/>
            <person name="Wedrychowicz H."/>
        </authorList>
    </citation>
    <scope>NUCLEOTIDE SEQUENCE [LARGE SCALE GENOMIC DNA]</scope>
    <source>
        <strain evidence="10 11">DSM 17918</strain>
    </source>
</reference>
<evidence type="ECO:0000313" key="10">
    <source>
        <dbReference type="EMBL" id="SHE47372.1"/>
    </source>
</evidence>
<dbReference type="Pfam" id="PF02729">
    <property type="entry name" value="OTCace_N"/>
    <property type="match status" value="1"/>
</dbReference>
<feature type="binding site" evidence="7">
    <location>
        <position position="221"/>
    </location>
    <ligand>
        <name>L-aspartate</name>
        <dbReference type="ChEBI" id="CHEBI:29991"/>
    </ligand>
</feature>
<dbReference type="NCBIfam" id="NF002032">
    <property type="entry name" value="PRK00856.1"/>
    <property type="match status" value="1"/>
</dbReference>
<dbReference type="GO" id="GO:0006520">
    <property type="term" value="P:amino acid metabolic process"/>
    <property type="evidence" value="ECO:0007669"/>
    <property type="project" value="InterPro"/>
</dbReference>
<dbReference type="GO" id="GO:0006207">
    <property type="term" value="P:'de novo' pyrimidine nucleobase biosynthetic process"/>
    <property type="evidence" value="ECO:0007669"/>
    <property type="project" value="InterPro"/>
</dbReference>
<evidence type="ECO:0000256" key="5">
    <source>
        <dbReference type="ARBA" id="ARBA00043884"/>
    </source>
</evidence>